<evidence type="ECO:0000256" key="1">
    <source>
        <dbReference type="SAM" id="MobiDB-lite"/>
    </source>
</evidence>
<dbReference type="Proteomes" id="UP001293593">
    <property type="component" value="Unassembled WGS sequence"/>
</dbReference>
<feature type="transmembrane region" description="Helical" evidence="2">
    <location>
        <begin position="214"/>
        <end position="235"/>
    </location>
</feature>
<protein>
    <submittedName>
        <fullName evidence="3">Uncharacterized protein</fullName>
    </submittedName>
</protein>
<comment type="caution">
    <text evidence="3">The sequence shown here is derived from an EMBL/GenBank/DDBJ whole genome shotgun (WGS) entry which is preliminary data.</text>
</comment>
<keyword evidence="2" id="KW-1133">Transmembrane helix</keyword>
<feature type="region of interest" description="Disordered" evidence="1">
    <location>
        <begin position="24"/>
        <end position="87"/>
    </location>
</feature>
<organism evidence="3 4">
    <name type="scientific">Acacia crassicarpa</name>
    <name type="common">northern wattle</name>
    <dbReference type="NCBI Taxonomy" id="499986"/>
    <lineage>
        <taxon>Eukaryota</taxon>
        <taxon>Viridiplantae</taxon>
        <taxon>Streptophyta</taxon>
        <taxon>Embryophyta</taxon>
        <taxon>Tracheophyta</taxon>
        <taxon>Spermatophyta</taxon>
        <taxon>Magnoliopsida</taxon>
        <taxon>eudicotyledons</taxon>
        <taxon>Gunneridae</taxon>
        <taxon>Pentapetalae</taxon>
        <taxon>rosids</taxon>
        <taxon>fabids</taxon>
        <taxon>Fabales</taxon>
        <taxon>Fabaceae</taxon>
        <taxon>Caesalpinioideae</taxon>
        <taxon>mimosoid clade</taxon>
        <taxon>Acacieae</taxon>
        <taxon>Acacia</taxon>
    </lineage>
</organism>
<reference evidence="3" key="1">
    <citation type="submission" date="2023-10" db="EMBL/GenBank/DDBJ databases">
        <title>Chromosome-level genome of the transformable northern wattle, Acacia crassicarpa.</title>
        <authorList>
            <person name="Massaro I."/>
            <person name="Sinha N.R."/>
            <person name="Poethig S."/>
            <person name="Leichty A.R."/>
        </authorList>
    </citation>
    <scope>NUCLEOTIDE SEQUENCE</scope>
    <source>
        <strain evidence="3">Acra3RX</strain>
        <tissue evidence="3">Leaf</tissue>
    </source>
</reference>
<sequence length="285" mass="31156">MAQNGKVNPDCSYAANPYHECTETGLREIREPPPQKNKNSSGVVPLKFGWKKNRGSKPEPPHVRDRIPASKVKASSHSEKKKLETEINEHVSSDAVSMEKHIQDVMVIEVHIRSPSHEAFVLGLTTYLYAAGKFCSLRSIPSQLHWLLQGFLLILFLIFCVLLYSYAQPPPPVATPSHRTSNRMFCLVLGIVTYFCAAEKISSLGTSIPSQQHWLLQGFLLILFLIFCVLLYSYAHPLPPLPALMPPPPMGPPLLPTPCPDAGAAVANEATAIAEAITVGGCGVA</sequence>
<keyword evidence="2" id="KW-0812">Transmembrane</keyword>
<feature type="compositionally biased region" description="Basic and acidic residues" evidence="1">
    <location>
        <begin position="24"/>
        <end position="33"/>
    </location>
</feature>
<feature type="transmembrane region" description="Helical" evidence="2">
    <location>
        <begin position="182"/>
        <end position="202"/>
    </location>
</feature>
<feature type="compositionally biased region" description="Basic and acidic residues" evidence="1">
    <location>
        <begin position="56"/>
        <end position="68"/>
    </location>
</feature>
<name>A0AAE1IVS4_9FABA</name>
<evidence type="ECO:0000256" key="2">
    <source>
        <dbReference type="SAM" id="Phobius"/>
    </source>
</evidence>
<evidence type="ECO:0000313" key="3">
    <source>
        <dbReference type="EMBL" id="KAK4258570.1"/>
    </source>
</evidence>
<dbReference type="AlphaFoldDB" id="A0AAE1IVS4"/>
<keyword evidence="4" id="KW-1185">Reference proteome</keyword>
<proteinExistence type="predicted"/>
<evidence type="ECO:0000313" key="4">
    <source>
        <dbReference type="Proteomes" id="UP001293593"/>
    </source>
</evidence>
<gene>
    <name evidence="3" type="ORF">QN277_005007</name>
</gene>
<accession>A0AAE1IVS4</accession>
<keyword evidence="2" id="KW-0472">Membrane</keyword>
<dbReference type="EMBL" id="JAWXYG010000011">
    <property type="protein sequence ID" value="KAK4258570.1"/>
    <property type="molecule type" value="Genomic_DNA"/>
</dbReference>
<feature type="transmembrane region" description="Helical" evidence="2">
    <location>
        <begin position="146"/>
        <end position="167"/>
    </location>
</feature>
<feature type="compositionally biased region" description="Basic and acidic residues" evidence="1">
    <location>
        <begin position="76"/>
        <end position="87"/>
    </location>
</feature>